<proteinExistence type="inferred from homology"/>
<sequence length="257" mass="29160">DITREFKNAESEGADAERRLVVYNAIRGVPRVAHQTYEIPDEEEDVDVEFDLIDTDPIPFGQNFDVVVNIYNNSNQVRNIEATLAACTAYYTGVTAEHIKRAAGKFSVRPREKEVLKIHVTSMEYLGKLVDHGIIKIYATAAVRETNQTWSEEDDIMMKKPNLNIQTEQRFIIGQEGQADFSFRNPLSHRLTGCVYSVEGPGLQKPKVSYYRDVQPNEIVDFSETFYPHRSGEMKIVANFNCNEMEGINGSTTVLVQ</sequence>
<dbReference type="Gene3D" id="2.60.40.10">
    <property type="entry name" value="Immunoglobulins"/>
    <property type="match status" value="2"/>
</dbReference>
<dbReference type="InterPro" id="IPR050779">
    <property type="entry name" value="Transglutaminase"/>
</dbReference>
<dbReference type="PANTHER" id="PTHR11590:SF52">
    <property type="entry name" value="HEMOCYTE PROTEIN-GLUTAMINE GAMMA-GLUTAMYLTRANSFERASE-LIKE PROTEIN"/>
    <property type="match status" value="1"/>
</dbReference>
<dbReference type="InterPro" id="IPR036238">
    <property type="entry name" value="Transglutaminase_C_sf"/>
</dbReference>
<reference evidence="3 4" key="1">
    <citation type="submission" date="2015-09" db="EMBL/GenBank/DDBJ databases">
        <title>Draft genome of the scarab beetle Oryctes borbonicus.</title>
        <authorList>
            <person name="Meyer J.M."/>
            <person name="Markov G.V."/>
            <person name="Baskaran P."/>
            <person name="Herrmann M."/>
            <person name="Sommer R.J."/>
            <person name="Roedelsperger C."/>
        </authorList>
    </citation>
    <scope>NUCLEOTIDE SEQUENCE [LARGE SCALE GENOMIC DNA]</scope>
    <source>
        <strain evidence="3">OB123</strain>
        <tissue evidence="3">Whole animal</tissue>
    </source>
</reference>
<dbReference type="Pfam" id="PF00927">
    <property type="entry name" value="Transglut_C"/>
    <property type="match status" value="2"/>
</dbReference>
<organism evidence="3 4">
    <name type="scientific">Oryctes borbonicus</name>
    <dbReference type="NCBI Taxonomy" id="1629725"/>
    <lineage>
        <taxon>Eukaryota</taxon>
        <taxon>Metazoa</taxon>
        <taxon>Ecdysozoa</taxon>
        <taxon>Arthropoda</taxon>
        <taxon>Hexapoda</taxon>
        <taxon>Insecta</taxon>
        <taxon>Pterygota</taxon>
        <taxon>Neoptera</taxon>
        <taxon>Endopterygota</taxon>
        <taxon>Coleoptera</taxon>
        <taxon>Polyphaga</taxon>
        <taxon>Scarabaeiformia</taxon>
        <taxon>Scarabaeidae</taxon>
        <taxon>Dynastinae</taxon>
        <taxon>Oryctes</taxon>
    </lineage>
</organism>
<evidence type="ECO:0000256" key="1">
    <source>
        <dbReference type="ARBA" id="ARBA00005968"/>
    </source>
</evidence>
<evidence type="ECO:0000259" key="2">
    <source>
        <dbReference type="Pfam" id="PF00927"/>
    </source>
</evidence>
<dbReference type="InterPro" id="IPR013783">
    <property type="entry name" value="Ig-like_fold"/>
</dbReference>
<dbReference type="FunFam" id="2.60.40.10:FF:000090">
    <property type="entry name" value="Protein-glutamine gamma-glutamyltransferase 2"/>
    <property type="match status" value="1"/>
</dbReference>
<accession>A0A0T6BA12</accession>
<evidence type="ECO:0000313" key="4">
    <source>
        <dbReference type="Proteomes" id="UP000051574"/>
    </source>
</evidence>
<evidence type="ECO:0000313" key="3">
    <source>
        <dbReference type="EMBL" id="KRT83933.1"/>
    </source>
</evidence>
<keyword evidence="4" id="KW-1185">Reference proteome</keyword>
<dbReference type="SUPFAM" id="SSF49309">
    <property type="entry name" value="Transglutaminase, two C-terminal domains"/>
    <property type="match status" value="2"/>
</dbReference>
<dbReference type="AlphaFoldDB" id="A0A0T6BA12"/>
<dbReference type="GO" id="GO:0003810">
    <property type="term" value="F:protein-glutamine gamma-glutamyltransferase activity"/>
    <property type="evidence" value="ECO:0007669"/>
    <property type="project" value="InterPro"/>
</dbReference>
<protein>
    <recommendedName>
        <fullName evidence="2">Transglutaminase C-terminal domain-containing protein</fullName>
    </recommendedName>
</protein>
<comment type="caution">
    <text evidence="3">The sequence shown here is derived from an EMBL/GenBank/DDBJ whole genome shotgun (WGS) entry which is preliminary data.</text>
</comment>
<dbReference type="EMBL" id="LJIG01003007">
    <property type="protein sequence ID" value="KRT83933.1"/>
    <property type="molecule type" value="Genomic_DNA"/>
</dbReference>
<dbReference type="PANTHER" id="PTHR11590">
    <property type="entry name" value="PROTEIN-GLUTAMINE GAMMA-GLUTAMYLTRANSFERASE"/>
    <property type="match status" value="1"/>
</dbReference>
<comment type="similarity">
    <text evidence="1">Belongs to the transglutaminase superfamily. Transglutaminase family.</text>
</comment>
<dbReference type="Proteomes" id="UP000051574">
    <property type="component" value="Unassembled WGS sequence"/>
</dbReference>
<gene>
    <name evidence="3" type="ORF">AMK59_295</name>
</gene>
<feature type="domain" description="Transglutaminase C-terminal" evidence="2">
    <location>
        <begin position="161"/>
        <end position="257"/>
    </location>
</feature>
<dbReference type="OrthoDB" id="437511at2759"/>
<feature type="non-terminal residue" evidence="3">
    <location>
        <position position="1"/>
    </location>
</feature>
<feature type="domain" description="Transglutaminase C-terminal" evidence="2">
    <location>
        <begin position="56"/>
        <end position="148"/>
    </location>
</feature>
<dbReference type="InterPro" id="IPR008958">
    <property type="entry name" value="Transglutaminase_C"/>
</dbReference>
<dbReference type="FunFam" id="2.60.40.10:FF:000171">
    <property type="entry name" value="protein-glutamine gamma-glutamyltransferase 6"/>
    <property type="match status" value="1"/>
</dbReference>
<name>A0A0T6BA12_9SCAR</name>